<name>A0A6B2L1J4_9EUKA</name>
<organism evidence="10">
    <name type="scientific">Arcella intermedia</name>
    <dbReference type="NCBI Taxonomy" id="1963864"/>
    <lineage>
        <taxon>Eukaryota</taxon>
        <taxon>Amoebozoa</taxon>
        <taxon>Tubulinea</taxon>
        <taxon>Elardia</taxon>
        <taxon>Arcellinida</taxon>
        <taxon>Sphaerothecina</taxon>
        <taxon>Arcellidae</taxon>
        <taxon>Arcella</taxon>
    </lineage>
</organism>
<evidence type="ECO:0000256" key="4">
    <source>
        <dbReference type="ARBA" id="ARBA00022989"/>
    </source>
</evidence>
<feature type="domain" description="Palmitoyltransferase DHHC" evidence="9">
    <location>
        <begin position="369"/>
        <end position="496"/>
    </location>
</feature>
<dbReference type="Pfam" id="PF01529">
    <property type="entry name" value="DHHC"/>
    <property type="match status" value="1"/>
</dbReference>
<evidence type="ECO:0000256" key="2">
    <source>
        <dbReference type="ARBA" id="ARBA00022692"/>
    </source>
</evidence>
<accession>A0A6B2L1J4</accession>
<dbReference type="PANTHER" id="PTHR24161:SF85">
    <property type="entry name" value="PALMITOYLTRANSFERASE HIP14"/>
    <property type="match status" value="1"/>
</dbReference>
<protein>
    <recommendedName>
        <fullName evidence="8">Palmitoyltransferase</fullName>
        <ecNumber evidence="8">2.3.1.225</ecNumber>
    </recommendedName>
</protein>
<dbReference type="PROSITE" id="PS50216">
    <property type="entry name" value="DHHC"/>
    <property type="match status" value="1"/>
</dbReference>
<keyword evidence="5 7" id="KW-0040">ANK repeat</keyword>
<feature type="repeat" description="ANK" evidence="7">
    <location>
        <begin position="72"/>
        <end position="104"/>
    </location>
</feature>
<dbReference type="InterPro" id="IPR036770">
    <property type="entry name" value="Ankyrin_rpt-contain_sf"/>
</dbReference>
<dbReference type="Pfam" id="PF12796">
    <property type="entry name" value="Ank_2"/>
    <property type="match status" value="2"/>
</dbReference>
<dbReference type="PANTHER" id="PTHR24161">
    <property type="entry name" value="ANK_REP_REGION DOMAIN-CONTAINING PROTEIN-RELATED"/>
    <property type="match status" value="1"/>
</dbReference>
<dbReference type="EMBL" id="GIBP01001796">
    <property type="protein sequence ID" value="NDV30765.1"/>
    <property type="molecule type" value="Transcribed_RNA"/>
</dbReference>
<evidence type="ECO:0000256" key="3">
    <source>
        <dbReference type="ARBA" id="ARBA00022737"/>
    </source>
</evidence>
<keyword evidence="6 8" id="KW-0472">Membrane</keyword>
<dbReference type="SMART" id="SM00248">
    <property type="entry name" value="ANK"/>
    <property type="match status" value="5"/>
</dbReference>
<dbReference type="EC" id="2.3.1.225" evidence="8"/>
<feature type="transmembrane region" description="Helical" evidence="8">
    <location>
        <begin position="291"/>
        <end position="310"/>
    </location>
</feature>
<feature type="repeat" description="ANK" evidence="7">
    <location>
        <begin position="139"/>
        <end position="175"/>
    </location>
</feature>
<keyword evidence="8" id="KW-0012">Acyltransferase</keyword>
<sequence length="538" mass="62298">MYSSECGEMREGGGFLDCVEDCVDFVRRGGDVNAVDENGETQVHLAVKRRKLDVLQWLVNHNGDLSVTTKQRGSSVLHLCVETGDVDMMKYLLAQGVDPNGADFKGRTPLHRAARYGKVLPLLLLLKLDEILINRADEDGRNVVHWAVMNKHTESSIGIVKYLLKTNVDYLKTDVAGDTPLHYTCLSGHPAFYLLIKKAHPIINLQNGQGNTPMDLCSNHSFQNEIKHIQIETRFYPFGLYQYKMELATAFWYFSLFASFGYLPIYFTIPFLVFIWFILSYRSSALPRIYVVIWHTTNLFIFLNMVLFVIPESNHWELCVAYLFCHVVSYYFYYLTAMTSPGIVTYMVPNIIEIYNYITSKKDVKYLLNNYCLTCMVKKVPRSKHCVNCDKCVLKFDHHCAWIDSCIGMKNNRYFTSYIWILGIGQYFTIYLYYSYLAMNGKAAGWWGFMQESYQESPITLLIMILLVAFVPLISSVMFFQIFLLYLGVSANEWANRHRYEYLKDHHQKFSNPYSLGFIGNARELCRPHFQQEGVQVV</sequence>
<evidence type="ECO:0000256" key="8">
    <source>
        <dbReference type="RuleBase" id="RU079119"/>
    </source>
</evidence>
<dbReference type="Gene3D" id="1.25.40.20">
    <property type="entry name" value="Ankyrin repeat-containing domain"/>
    <property type="match status" value="1"/>
</dbReference>
<keyword evidence="4 8" id="KW-1133">Transmembrane helix</keyword>
<keyword evidence="8" id="KW-0808">Transferase</keyword>
<keyword evidence="2 8" id="KW-0812">Transmembrane</keyword>
<feature type="transmembrane region" description="Helical" evidence="8">
    <location>
        <begin position="418"/>
        <end position="439"/>
    </location>
</feature>
<comment type="similarity">
    <text evidence="8">Belongs to the DHHC palmitoyltransferase family.</text>
</comment>
<keyword evidence="3" id="KW-0677">Repeat</keyword>
<comment type="subcellular location">
    <subcellularLocation>
        <location evidence="1">Membrane</location>
        <topology evidence="1">Multi-pass membrane protein</topology>
    </subcellularLocation>
</comment>
<proteinExistence type="inferred from homology"/>
<dbReference type="SUPFAM" id="SSF48403">
    <property type="entry name" value="Ankyrin repeat"/>
    <property type="match status" value="1"/>
</dbReference>
<evidence type="ECO:0000256" key="7">
    <source>
        <dbReference type="PROSITE-ProRule" id="PRU00023"/>
    </source>
</evidence>
<feature type="transmembrane region" description="Helical" evidence="8">
    <location>
        <begin position="459"/>
        <end position="489"/>
    </location>
</feature>
<dbReference type="PROSITE" id="PS50297">
    <property type="entry name" value="ANK_REP_REGION"/>
    <property type="match status" value="2"/>
</dbReference>
<evidence type="ECO:0000256" key="5">
    <source>
        <dbReference type="ARBA" id="ARBA00023043"/>
    </source>
</evidence>
<evidence type="ECO:0000313" key="10">
    <source>
        <dbReference type="EMBL" id="NDV30765.1"/>
    </source>
</evidence>
<dbReference type="InterPro" id="IPR001594">
    <property type="entry name" value="Palmitoyltrfase_DHHC"/>
</dbReference>
<evidence type="ECO:0000256" key="1">
    <source>
        <dbReference type="ARBA" id="ARBA00004141"/>
    </source>
</evidence>
<dbReference type="GO" id="GO:0016020">
    <property type="term" value="C:membrane"/>
    <property type="evidence" value="ECO:0007669"/>
    <property type="project" value="UniProtKB-SubCell"/>
</dbReference>
<dbReference type="PROSITE" id="PS50088">
    <property type="entry name" value="ANK_REPEAT"/>
    <property type="match status" value="3"/>
</dbReference>
<evidence type="ECO:0000256" key="6">
    <source>
        <dbReference type="ARBA" id="ARBA00023136"/>
    </source>
</evidence>
<comment type="domain">
    <text evidence="8">The DHHC domain is required for palmitoyltransferase activity.</text>
</comment>
<feature type="transmembrane region" description="Helical" evidence="8">
    <location>
        <begin position="330"/>
        <end position="352"/>
    </location>
</feature>
<feature type="transmembrane region" description="Helical" evidence="8">
    <location>
        <begin position="251"/>
        <end position="279"/>
    </location>
</feature>
<evidence type="ECO:0000259" key="9">
    <source>
        <dbReference type="Pfam" id="PF01529"/>
    </source>
</evidence>
<feature type="repeat" description="ANK" evidence="7">
    <location>
        <begin position="38"/>
        <end position="70"/>
    </location>
</feature>
<reference evidence="10" key="1">
    <citation type="journal article" date="2020" name="J. Eukaryot. Microbiol.">
        <title>De novo Sequencing, Assembly and Annotation of the Transcriptome for the Free-Living Testate Amoeba Arcella intermedia.</title>
        <authorList>
            <person name="Ribeiro G.M."/>
            <person name="Porfirio-Sousa A.L."/>
            <person name="Maurer-Alcala X.X."/>
            <person name="Katz L.A."/>
            <person name="Lahr D.J.G."/>
        </authorList>
    </citation>
    <scope>NUCLEOTIDE SEQUENCE</scope>
</reference>
<comment type="catalytic activity">
    <reaction evidence="8">
        <text>L-cysteinyl-[protein] + hexadecanoyl-CoA = S-hexadecanoyl-L-cysteinyl-[protein] + CoA</text>
        <dbReference type="Rhea" id="RHEA:36683"/>
        <dbReference type="Rhea" id="RHEA-COMP:10131"/>
        <dbReference type="Rhea" id="RHEA-COMP:11032"/>
        <dbReference type="ChEBI" id="CHEBI:29950"/>
        <dbReference type="ChEBI" id="CHEBI:57287"/>
        <dbReference type="ChEBI" id="CHEBI:57379"/>
        <dbReference type="ChEBI" id="CHEBI:74151"/>
        <dbReference type="EC" id="2.3.1.225"/>
    </reaction>
</comment>
<dbReference type="GO" id="GO:0019706">
    <property type="term" value="F:protein-cysteine S-palmitoyltransferase activity"/>
    <property type="evidence" value="ECO:0007669"/>
    <property type="project" value="UniProtKB-EC"/>
</dbReference>
<dbReference type="InterPro" id="IPR002110">
    <property type="entry name" value="Ankyrin_rpt"/>
</dbReference>
<dbReference type="AlphaFoldDB" id="A0A6B2L1J4"/>